<dbReference type="Proteomes" id="UP000190541">
    <property type="component" value="Unassembled WGS sequence"/>
</dbReference>
<protein>
    <submittedName>
        <fullName evidence="1">Uncharacterized protein</fullName>
    </submittedName>
</protein>
<dbReference type="STRING" id="623280.SAMN05660226_01179"/>
<evidence type="ECO:0000313" key="2">
    <source>
        <dbReference type="Proteomes" id="UP000190541"/>
    </source>
</evidence>
<organism evidence="1 2">
    <name type="scientific">Parapedobacter luteus</name>
    <dbReference type="NCBI Taxonomy" id="623280"/>
    <lineage>
        <taxon>Bacteria</taxon>
        <taxon>Pseudomonadati</taxon>
        <taxon>Bacteroidota</taxon>
        <taxon>Sphingobacteriia</taxon>
        <taxon>Sphingobacteriales</taxon>
        <taxon>Sphingobacteriaceae</taxon>
        <taxon>Parapedobacter</taxon>
    </lineage>
</organism>
<proteinExistence type="predicted"/>
<sequence>MTNLLPTEFNCSDAERTTFLSISRYARNRPNHSEGIYFGIIKFARAFNLTQSQ</sequence>
<dbReference type="AlphaFoldDB" id="A0A1T5AZA5"/>
<dbReference type="EMBL" id="FUYS01000002">
    <property type="protein sequence ID" value="SKB39943.1"/>
    <property type="molecule type" value="Genomic_DNA"/>
</dbReference>
<name>A0A1T5AZA5_9SPHI</name>
<reference evidence="1 2" key="1">
    <citation type="submission" date="2017-02" db="EMBL/GenBank/DDBJ databases">
        <authorList>
            <person name="Peterson S.W."/>
        </authorList>
    </citation>
    <scope>NUCLEOTIDE SEQUENCE [LARGE SCALE GENOMIC DNA]</scope>
    <source>
        <strain evidence="1 2">DSM 22899</strain>
    </source>
</reference>
<gene>
    <name evidence="1" type="ORF">SAMN05660226_01179</name>
</gene>
<accession>A0A1T5AZA5</accession>
<evidence type="ECO:0000313" key="1">
    <source>
        <dbReference type="EMBL" id="SKB39943.1"/>
    </source>
</evidence>
<keyword evidence="2" id="KW-1185">Reference proteome</keyword>